<comment type="caution">
    <text evidence="4">The sequence shown here is derived from an EMBL/GenBank/DDBJ whole genome shotgun (WGS) entry which is preliminary data.</text>
</comment>
<dbReference type="RefSeq" id="WP_238313873.1">
    <property type="nucleotide sequence ID" value="NZ_BPQH01000016.1"/>
</dbReference>
<feature type="transmembrane region" description="Helical" evidence="3">
    <location>
        <begin position="184"/>
        <end position="203"/>
    </location>
</feature>
<reference evidence="4" key="1">
    <citation type="journal article" date="2021" name="Front. Microbiol.">
        <title>Comprehensive Comparative Genomics and Phenotyping of Methylobacterium Species.</title>
        <authorList>
            <person name="Alessa O."/>
            <person name="Ogura Y."/>
            <person name="Fujitani Y."/>
            <person name="Takami H."/>
            <person name="Hayashi T."/>
            <person name="Sahin N."/>
            <person name="Tani A."/>
        </authorList>
    </citation>
    <scope>NUCLEOTIDE SEQUENCE</scope>
    <source>
        <strain evidence="4">KCTC 52305</strain>
    </source>
</reference>
<evidence type="ECO:0000313" key="4">
    <source>
        <dbReference type="EMBL" id="GJD52011.1"/>
    </source>
</evidence>
<reference evidence="4" key="2">
    <citation type="submission" date="2021-08" db="EMBL/GenBank/DDBJ databases">
        <authorList>
            <person name="Tani A."/>
            <person name="Ola A."/>
            <person name="Ogura Y."/>
            <person name="Katsura K."/>
            <person name="Hayashi T."/>
        </authorList>
    </citation>
    <scope>NUCLEOTIDE SEQUENCE</scope>
    <source>
        <strain evidence="4">KCTC 52305</strain>
    </source>
</reference>
<feature type="transmembrane region" description="Helical" evidence="3">
    <location>
        <begin position="210"/>
        <end position="229"/>
    </location>
</feature>
<sequence length="596" mass="60405">MPIRPAAALLRAAALALALALALWAGAALTLWAGAALALSAGAALAHEGHDHGARDDLSAPAAAAPRGEAASEAVELVAVARDGALTLHLDDARTNAPLVGATVEVETPDGPRPAVATQEGSYVLAAPWLAAPGHHDLLVTVTAEGVVAVLPVDIDVPAPAPEAAPAGSRLRALLERLARADPVPAAAAAGGFVLGLAGPALLRRRGGASLAALLAVAAALLLGAGALARASAHEGDGAGHREEAHAALPAPAGPGADPDLARRLPDGGVFVPKPVQRLLVLRTAVTQEGVFRRSVALPGRIIPDPNASGVVQSSVGGRLSPPPSGAFPRLGTRVRRGDVLALVTPPVQAVDVSDMRQRQGELDQQIAIVARRVERYAKLAPSGAVAQIQLDDARAELSGLRDRRAALDAIRQAPEALVAPVDGVVAAGAAVAGQMAAPGTMVFQIVDPARLWVEALSFEALSVEAPAPGAASTARLADGRSLTLDYRGSGLAGRDQAVPVQFAVRDAPDTLRIGQFVTVLAATGEETAGLALPRASVVRAGNGQDVVYEHVAAERFVARPVRVAPLDASRVLIAGGLAPGRRIVTEGAELLAQVR</sequence>
<evidence type="ECO:0000256" key="3">
    <source>
        <dbReference type="SAM" id="Phobius"/>
    </source>
</evidence>
<dbReference type="Gene3D" id="2.40.420.20">
    <property type="match status" value="1"/>
</dbReference>
<dbReference type="PANTHER" id="PTHR30097">
    <property type="entry name" value="CATION EFFLUX SYSTEM PROTEIN CUSB"/>
    <property type="match status" value="1"/>
</dbReference>
<dbReference type="Gene3D" id="2.40.30.170">
    <property type="match status" value="1"/>
</dbReference>
<keyword evidence="1" id="KW-0813">Transport</keyword>
<evidence type="ECO:0000256" key="1">
    <source>
        <dbReference type="ARBA" id="ARBA00022448"/>
    </source>
</evidence>
<keyword evidence="3" id="KW-0812">Transmembrane</keyword>
<gene>
    <name evidence="4" type="primary">mdtA_6</name>
    <name evidence="4" type="ORF">OPKNFCMD_4773</name>
</gene>
<feature type="compositionally biased region" description="Low complexity" evidence="2">
    <location>
        <begin position="247"/>
        <end position="258"/>
    </location>
</feature>
<keyword evidence="3" id="KW-1133">Transmembrane helix</keyword>
<feature type="compositionally biased region" description="Basic and acidic residues" evidence="2">
    <location>
        <begin position="234"/>
        <end position="246"/>
    </location>
</feature>
<organism evidence="4 5">
    <name type="scientific">Methylobacterium crusticola</name>
    <dbReference type="NCBI Taxonomy" id="1697972"/>
    <lineage>
        <taxon>Bacteria</taxon>
        <taxon>Pseudomonadati</taxon>
        <taxon>Pseudomonadota</taxon>
        <taxon>Alphaproteobacteria</taxon>
        <taxon>Hyphomicrobiales</taxon>
        <taxon>Methylobacteriaceae</taxon>
        <taxon>Methylobacterium</taxon>
    </lineage>
</organism>
<evidence type="ECO:0000256" key="2">
    <source>
        <dbReference type="SAM" id="MobiDB-lite"/>
    </source>
</evidence>
<dbReference type="PANTHER" id="PTHR30097:SF4">
    <property type="entry name" value="SLR6042 PROTEIN"/>
    <property type="match status" value="1"/>
</dbReference>
<dbReference type="SUPFAM" id="SSF111369">
    <property type="entry name" value="HlyD-like secretion proteins"/>
    <property type="match status" value="1"/>
</dbReference>
<dbReference type="Gene3D" id="1.10.287.470">
    <property type="entry name" value="Helix hairpin bin"/>
    <property type="match status" value="1"/>
</dbReference>
<evidence type="ECO:0000313" key="5">
    <source>
        <dbReference type="Proteomes" id="UP001055167"/>
    </source>
</evidence>
<proteinExistence type="predicted"/>
<protein>
    <submittedName>
        <fullName evidence="4">Multidrug resistance protein MdtA</fullName>
    </submittedName>
</protein>
<feature type="region of interest" description="Disordered" evidence="2">
    <location>
        <begin position="234"/>
        <end position="258"/>
    </location>
</feature>
<dbReference type="Proteomes" id="UP001055167">
    <property type="component" value="Unassembled WGS sequence"/>
</dbReference>
<accession>A0ABQ4R5B8</accession>
<dbReference type="EMBL" id="BPQH01000016">
    <property type="protein sequence ID" value="GJD52011.1"/>
    <property type="molecule type" value="Genomic_DNA"/>
</dbReference>
<keyword evidence="3" id="KW-0472">Membrane</keyword>
<name>A0ABQ4R5B8_9HYPH</name>
<keyword evidence="5" id="KW-1185">Reference proteome</keyword>
<dbReference type="Gene3D" id="2.40.50.100">
    <property type="match status" value="1"/>
</dbReference>
<dbReference type="InterPro" id="IPR051909">
    <property type="entry name" value="MFP_Cation_Efflux"/>
</dbReference>